<dbReference type="InterPro" id="IPR005000">
    <property type="entry name" value="Aldolase/citrate-lyase_domain"/>
</dbReference>
<evidence type="ECO:0000256" key="3">
    <source>
        <dbReference type="ARBA" id="ARBA00023239"/>
    </source>
</evidence>
<dbReference type="InterPro" id="IPR015813">
    <property type="entry name" value="Pyrv/PenolPyrv_kinase-like_dom"/>
</dbReference>
<dbReference type="EMBL" id="JBDIME010000058">
    <property type="protein sequence ID" value="MEN2793634.1"/>
    <property type="molecule type" value="Genomic_DNA"/>
</dbReference>
<dbReference type="SUPFAM" id="SSF51621">
    <property type="entry name" value="Phosphoenolpyruvate/pyruvate domain"/>
    <property type="match status" value="1"/>
</dbReference>
<keyword evidence="3 5" id="KW-0456">Lyase</keyword>
<keyword evidence="6" id="KW-1185">Reference proteome</keyword>
<dbReference type="RefSeq" id="WP_343891543.1">
    <property type="nucleotide sequence ID" value="NZ_BAAAEH010000046.1"/>
</dbReference>
<comment type="caution">
    <text evidence="5">The sequence shown here is derived from an EMBL/GenBank/DDBJ whole genome shotgun (WGS) entry which is preliminary data.</text>
</comment>
<dbReference type="Pfam" id="PF03328">
    <property type="entry name" value="HpcH_HpaI"/>
    <property type="match status" value="1"/>
</dbReference>
<reference evidence="5 6" key="1">
    <citation type="submission" date="2024-05" db="EMBL/GenBank/DDBJ databases">
        <authorList>
            <person name="Liu Q."/>
            <person name="Xin Y.-H."/>
        </authorList>
    </citation>
    <scope>NUCLEOTIDE SEQUENCE [LARGE SCALE GENOMIC DNA]</scope>
    <source>
        <strain evidence="5 6">CGMCC 1.10181</strain>
    </source>
</reference>
<evidence type="ECO:0000313" key="6">
    <source>
        <dbReference type="Proteomes" id="UP001419910"/>
    </source>
</evidence>
<protein>
    <submittedName>
        <fullName evidence="5">Aldolase/citrate lyase family protein</fullName>
    </submittedName>
</protein>
<dbReference type="InterPro" id="IPR040442">
    <property type="entry name" value="Pyrv_kinase-like_dom_sf"/>
</dbReference>
<accession>A0ABU9YCU6</accession>
<dbReference type="PANTHER" id="PTHR30502:SF0">
    <property type="entry name" value="PHOSPHOENOLPYRUVATE CARBOXYLASE FAMILY PROTEIN"/>
    <property type="match status" value="1"/>
</dbReference>
<proteinExistence type="inferred from homology"/>
<evidence type="ECO:0000313" key="5">
    <source>
        <dbReference type="EMBL" id="MEN2793634.1"/>
    </source>
</evidence>
<dbReference type="Gene3D" id="3.20.20.60">
    <property type="entry name" value="Phosphoenolpyruvate-binding domains"/>
    <property type="match status" value="1"/>
</dbReference>
<gene>
    <name evidence="5" type="ORF">ABC974_28735</name>
</gene>
<keyword evidence="2" id="KW-0479">Metal-binding</keyword>
<evidence type="ECO:0000256" key="2">
    <source>
        <dbReference type="ARBA" id="ARBA00022723"/>
    </source>
</evidence>
<sequence length="256" mass="27613">MIPNQVKRLWSEGKTVLNGWLSIPSSFNAEIIAAQGYDSITIDQQHGLIDQQAMVAMLQAMRASGVTPMVRVAWLDPAKIMKALDAGAYGVICPVINTRAEAETLVSYVRYPPVGIRSFGPVRALISAGADYAREANDQLLCIAMIETREGYGNLEAIVSTPGLDAVLVGPSDLAFDMGFGPGMDREEPEMLETFQRIVTAAHEAGIKAVFMCGSAAYAERAARWGYDMVTVGQDIRFLVAGAQDALAQTRLLVGR</sequence>
<dbReference type="InterPro" id="IPR050251">
    <property type="entry name" value="HpcH-HpaI_aldolase"/>
</dbReference>
<dbReference type="PANTHER" id="PTHR30502">
    <property type="entry name" value="2-KETO-3-DEOXY-L-RHAMNONATE ALDOLASE"/>
    <property type="match status" value="1"/>
</dbReference>
<evidence type="ECO:0000256" key="1">
    <source>
        <dbReference type="ARBA" id="ARBA00005568"/>
    </source>
</evidence>
<dbReference type="GO" id="GO:0016829">
    <property type="term" value="F:lyase activity"/>
    <property type="evidence" value="ECO:0007669"/>
    <property type="project" value="UniProtKB-KW"/>
</dbReference>
<comment type="similarity">
    <text evidence="1">Belongs to the HpcH/HpaI aldolase family.</text>
</comment>
<name>A0ABU9YCU6_9SPHN</name>
<evidence type="ECO:0000259" key="4">
    <source>
        <dbReference type="Pfam" id="PF03328"/>
    </source>
</evidence>
<organism evidence="5 6">
    <name type="scientific">Sphingomonas oligophenolica</name>
    <dbReference type="NCBI Taxonomy" id="301154"/>
    <lineage>
        <taxon>Bacteria</taxon>
        <taxon>Pseudomonadati</taxon>
        <taxon>Pseudomonadota</taxon>
        <taxon>Alphaproteobacteria</taxon>
        <taxon>Sphingomonadales</taxon>
        <taxon>Sphingomonadaceae</taxon>
        <taxon>Sphingomonas</taxon>
    </lineage>
</organism>
<dbReference type="Proteomes" id="UP001419910">
    <property type="component" value="Unassembled WGS sequence"/>
</dbReference>
<feature type="domain" description="HpcH/HpaI aldolase/citrate lyase" evidence="4">
    <location>
        <begin position="27"/>
        <end position="237"/>
    </location>
</feature>